<dbReference type="PROSITE" id="PS00615">
    <property type="entry name" value="C_TYPE_LECTIN_1"/>
    <property type="match status" value="1"/>
</dbReference>
<proteinExistence type="predicted"/>
<dbReference type="Pfam" id="PF00059">
    <property type="entry name" value="Lectin_C"/>
    <property type="match status" value="1"/>
</dbReference>
<dbReference type="SUPFAM" id="SSF56436">
    <property type="entry name" value="C-type lectin-like"/>
    <property type="match status" value="1"/>
</dbReference>
<feature type="domain" description="C-type lectin" evidence="5">
    <location>
        <begin position="138"/>
        <end position="230"/>
    </location>
</feature>
<sequence>MYELSDIYANIERPSENYHGDSENVYENALILFYLTNKIDLTVARDVTKSSWRAAAACLGFLCLLLVVGLITLTCLCEYRFFQMALLQTSYDNRSKEIDQLQTSNTNLIKEKNQLETRCNKLTREKDQLQTSYNNLLEEKGADLVIINSREEQNFVLQLQKSLWIGLTDATTEGVWKWVDGTPPTVSYWGTNEPNSYKGSDEDCGEIKFFVEENNWNDKPCHVKNVWICEKAVAP</sequence>
<dbReference type="Proteomes" id="UP000257200">
    <property type="component" value="Unplaced"/>
</dbReference>
<dbReference type="Ensembl" id="ENSAPOT00000012770.1">
    <property type="protein sequence ID" value="ENSAPOP00000022840.1"/>
    <property type="gene ID" value="ENSAPOG00000004279.1"/>
</dbReference>
<dbReference type="InterPro" id="IPR001304">
    <property type="entry name" value="C-type_lectin-like"/>
</dbReference>
<dbReference type="CDD" id="cd03590">
    <property type="entry name" value="CLECT_DC-SIGN_like"/>
    <property type="match status" value="1"/>
</dbReference>
<name>A0A3Q1H109_9TELE</name>
<keyword evidence="3" id="KW-0175">Coiled coil</keyword>
<dbReference type="InterPro" id="IPR016187">
    <property type="entry name" value="CTDL_fold"/>
</dbReference>
<reference evidence="6" key="2">
    <citation type="submission" date="2025-09" db="UniProtKB">
        <authorList>
            <consortium name="Ensembl"/>
        </authorList>
    </citation>
    <scope>IDENTIFICATION</scope>
</reference>
<keyword evidence="7" id="KW-1185">Reference proteome</keyword>
<evidence type="ECO:0000256" key="4">
    <source>
        <dbReference type="SAM" id="Phobius"/>
    </source>
</evidence>
<organism evidence="6 7">
    <name type="scientific">Acanthochromis polyacanthus</name>
    <name type="common">spiny chromis</name>
    <dbReference type="NCBI Taxonomy" id="80966"/>
    <lineage>
        <taxon>Eukaryota</taxon>
        <taxon>Metazoa</taxon>
        <taxon>Chordata</taxon>
        <taxon>Craniata</taxon>
        <taxon>Vertebrata</taxon>
        <taxon>Euteleostomi</taxon>
        <taxon>Actinopterygii</taxon>
        <taxon>Neopterygii</taxon>
        <taxon>Teleostei</taxon>
        <taxon>Neoteleostei</taxon>
        <taxon>Acanthomorphata</taxon>
        <taxon>Ovalentaria</taxon>
        <taxon>Pomacentridae</taxon>
        <taxon>Acanthochromis</taxon>
    </lineage>
</organism>
<dbReference type="InterPro" id="IPR018378">
    <property type="entry name" value="C-type_lectin_CS"/>
</dbReference>
<dbReference type="PROSITE" id="PS50041">
    <property type="entry name" value="C_TYPE_LECTIN_2"/>
    <property type="match status" value="1"/>
</dbReference>
<feature type="transmembrane region" description="Helical" evidence="4">
    <location>
        <begin position="54"/>
        <end position="77"/>
    </location>
</feature>
<dbReference type="GO" id="GO:0030246">
    <property type="term" value="F:carbohydrate binding"/>
    <property type="evidence" value="ECO:0007669"/>
    <property type="project" value="UniProtKB-KW"/>
</dbReference>
<evidence type="ECO:0000256" key="1">
    <source>
        <dbReference type="ARBA" id="ARBA00022734"/>
    </source>
</evidence>
<dbReference type="PANTHER" id="PTHR22803">
    <property type="entry name" value="MANNOSE, PHOSPHOLIPASE, LECTIN RECEPTOR RELATED"/>
    <property type="match status" value="1"/>
</dbReference>
<keyword evidence="4" id="KW-0812">Transmembrane</keyword>
<evidence type="ECO:0000313" key="6">
    <source>
        <dbReference type="Ensembl" id="ENSAPOP00000022840.1"/>
    </source>
</evidence>
<dbReference type="GeneTree" id="ENSGT01020000230338"/>
<evidence type="ECO:0000313" key="7">
    <source>
        <dbReference type="Proteomes" id="UP000257200"/>
    </source>
</evidence>
<dbReference type="InterPro" id="IPR016186">
    <property type="entry name" value="C-type_lectin-like/link_sf"/>
</dbReference>
<evidence type="ECO:0000259" key="5">
    <source>
        <dbReference type="PROSITE" id="PS50041"/>
    </source>
</evidence>
<feature type="coiled-coil region" evidence="3">
    <location>
        <begin position="98"/>
        <end position="139"/>
    </location>
</feature>
<dbReference type="Gene3D" id="1.20.5.400">
    <property type="match status" value="1"/>
</dbReference>
<dbReference type="SMART" id="SM00034">
    <property type="entry name" value="CLECT"/>
    <property type="match status" value="1"/>
</dbReference>
<reference evidence="6" key="1">
    <citation type="submission" date="2025-08" db="UniProtKB">
        <authorList>
            <consortium name="Ensembl"/>
        </authorList>
    </citation>
    <scope>IDENTIFICATION</scope>
</reference>
<evidence type="ECO:0000256" key="3">
    <source>
        <dbReference type="SAM" id="Coils"/>
    </source>
</evidence>
<accession>A0A3Q1H109</accession>
<dbReference type="InterPro" id="IPR033989">
    <property type="entry name" value="CD209-like_CTLD"/>
</dbReference>
<dbReference type="InParanoid" id="A0A3Q1H109"/>
<keyword evidence="4" id="KW-1133">Transmembrane helix</keyword>
<protein>
    <recommendedName>
        <fullName evidence="5">C-type lectin domain-containing protein</fullName>
    </recommendedName>
</protein>
<dbReference type="InterPro" id="IPR050111">
    <property type="entry name" value="C-type_lectin/snaclec_domain"/>
</dbReference>
<evidence type="ECO:0000256" key="2">
    <source>
        <dbReference type="ARBA" id="ARBA00023157"/>
    </source>
</evidence>
<keyword evidence="1" id="KW-0430">Lectin</keyword>
<keyword evidence="2" id="KW-1015">Disulfide bond</keyword>
<dbReference type="AlphaFoldDB" id="A0A3Q1H109"/>
<keyword evidence="4" id="KW-0472">Membrane</keyword>
<dbReference type="Gene3D" id="3.10.100.10">
    <property type="entry name" value="Mannose-Binding Protein A, subunit A"/>
    <property type="match status" value="1"/>
</dbReference>
<dbReference type="STRING" id="80966.ENSAPOP00000022840"/>